<feature type="domain" description="Phosphatidic acid phosphatase type 2/haloperoxidase" evidence="3">
    <location>
        <begin position="100"/>
        <end position="217"/>
    </location>
</feature>
<gene>
    <name evidence="4" type="ORF">KDL01_25275</name>
</gene>
<dbReference type="PANTHER" id="PTHR14969">
    <property type="entry name" value="SPHINGOSINE-1-PHOSPHATE PHOSPHOHYDROLASE"/>
    <property type="match status" value="1"/>
</dbReference>
<dbReference type="InterPro" id="IPR036938">
    <property type="entry name" value="PAP2/HPO_sf"/>
</dbReference>
<keyword evidence="2" id="KW-0472">Membrane</keyword>
<feature type="transmembrane region" description="Helical" evidence="2">
    <location>
        <begin position="145"/>
        <end position="167"/>
    </location>
</feature>
<keyword evidence="2" id="KW-1133">Transmembrane helix</keyword>
<protein>
    <submittedName>
        <fullName evidence="4">Phosphatase PAP2 family protein</fullName>
    </submittedName>
</protein>
<dbReference type="PANTHER" id="PTHR14969:SF13">
    <property type="entry name" value="AT30094P"/>
    <property type="match status" value="1"/>
</dbReference>
<evidence type="ECO:0000313" key="5">
    <source>
        <dbReference type="Proteomes" id="UP000675781"/>
    </source>
</evidence>
<feature type="transmembrane region" description="Helical" evidence="2">
    <location>
        <begin position="174"/>
        <end position="192"/>
    </location>
</feature>
<dbReference type="Pfam" id="PF01569">
    <property type="entry name" value="PAP2"/>
    <property type="match status" value="1"/>
</dbReference>
<feature type="transmembrane region" description="Helical" evidence="2">
    <location>
        <begin position="204"/>
        <end position="223"/>
    </location>
</feature>
<dbReference type="RefSeq" id="WP_212531088.1">
    <property type="nucleotide sequence ID" value="NZ_JAGSOG010000151.1"/>
</dbReference>
<dbReference type="AlphaFoldDB" id="A0A941ET85"/>
<dbReference type="SMART" id="SM00014">
    <property type="entry name" value="acidPPc"/>
    <property type="match status" value="1"/>
</dbReference>
<evidence type="ECO:0000256" key="1">
    <source>
        <dbReference type="SAM" id="MobiDB-lite"/>
    </source>
</evidence>
<organism evidence="4 5">
    <name type="scientific">Actinospica durhamensis</name>
    <dbReference type="NCBI Taxonomy" id="1508375"/>
    <lineage>
        <taxon>Bacteria</taxon>
        <taxon>Bacillati</taxon>
        <taxon>Actinomycetota</taxon>
        <taxon>Actinomycetes</taxon>
        <taxon>Catenulisporales</taxon>
        <taxon>Actinospicaceae</taxon>
        <taxon>Actinospica</taxon>
    </lineage>
</organism>
<dbReference type="Gene3D" id="1.20.144.10">
    <property type="entry name" value="Phosphatidic acid phosphatase type 2/haloperoxidase"/>
    <property type="match status" value="2"/>
</dbReference>
<comment type="caution">
    <text evidence="4">The sequence shown here is derived from an EMBL/GenBank/DDBJ whole genome shotgun (WGS) entry which is preliminary data.</text>
</comment>
<proteinExistence type="predicted"/>
<feature type="transmembrane region" description="Helical" evidence="2">
    <location>
        <begin position="104"/>
        <end position="125"/>
    </location>
</feature>
<dbReference type="EMBL" id="JAGSOG010000151">
    <property type="protein sequence ID" value="MBR7836616.1"/>
    <property type="molecule type" value="Genomic_DNA"/>
</dbReference>
<keyword evidence="2" id="KW-0812">Transmembrane</keyword>
<keyword evidence="5" id="KW-1185">Reference proteome</keyword>
<evidence type="ECO:0000256" key="2">
    <source>
        <dbReference type="SAM" id="Phobius"/>
    </source>
</evidence>
<dbReference type="CDD" id="cd03392">
    <property type="entry name" value="PAP2_like_2"/>
    <property type="match status" value="1"/>
</dbReference>
<feature type="region of interest" description="Disordered" evidence="1">
    <location>
        <begin position="231"/>
        <end position="255"/>
    </location>
</feature>
<dbReference type="Proteomes" id="UP000675781">
    <property type="component" value="Unassembled WGS sequence"/>
</dbReference>
<feature type="compositionally biased region" description="Low complexity" evidence="1">
    <location>
        <begin position="246"/>
        <end position="255"/>
    </location>
</feature>
<evidence type="ECO:0000313" key="4">
    <source>
        <dbReference type="EMBL" id="MBR7836616.1"/>
    </source>
</evidence>
<sequence length="255" mass="26649">MSSRRRIPRAVRGRLSPRLALVVLVAVPAAVAVGLIVLAVEGAWSPLRHLDQSVADALHRQALGHPAWTHAMVVVSDVGSPTVLRIATALLVVGLWLRGARRLALWAAATMIGGALVDTVLKSVVGRARPVFAQPVATAPGFSFPSGHAFTATLAAGVILLCALPWLHRGWEKAAAWAVAVLVPLAVGYSRIALGVHWTSDVVGGWLLGVGLLAGTTAAFEAWRREHARPRVHPASEGVAPEESEAAAAGPRADT</sequence>
<feature type="transmembrane region" description="Helical" evidence="2">
    <location>
        <begin position="21"/>
        <end position="40"/>
    </location>
</feature>
<accession>A0A941ET85</accession>
<evidence type="ECO:0000259" key="3">
    <source>
        <dbReference type="SMART" id="SM00014"/>
    </source>
</evidence>
<reference evidence="4" key="1">
    <citation type="submission" date="2021-04" db="EMBL/GenBank/DDBJ databases">
        <title>Genome based classification of Actinospica acidithermotolerans sp. nov., an actinobacterium isolated from an Indonesian hot spring.</title>
        <authorList>
            <person name="Kusuma A.B."/>
            <person name="Putra K.E."/>
            <person name="Nafisah S."/>
            <person name="Loh J."/>
            <person name="Nouioui I."/>
            <person name="Goodfellow M."/>
        </authorList>
    </citation>
    <scope>NUCLEOTIDE SEQUENCE</scope>
    <source>
        <strain evidence="4">CSCA 57</strain>
    </source>
</reference>
<feature type="transmembrane region" description="Helical" evidence="2">
    <location>
        <begin position="78"/>
        <end position="97"/>
    </location>
</feature>
<dbReference type="InterPro" id="IPR000326">
    <property type="entry name" value="PAP2/HPO"/>
</dbReference>
<dbReference type="SUPFAM" id="SSF48317">
    <property type="entry name" value="Acid phosphatase/Vanadium-dependent haloperoxidase"/>
    <property type="match status" value="1"/>
</dbReference>
<name>A0A941ET85_9ACTN</name>